<dbReference type="Proteomes" id="UP000583929">
    <property type="component" value="Unassembled WGS sequence"/>
</dbReference>
<dbReference type="EMBL" id="JAATIQ010000346">
    <property type="protein sequence ID" value="KAF4360560.1"/>
    <property type="molecule type" value="Genomic_DNA"/>
</dbReference>
<feature type="transmembrane region" description="Helical" evidence="6">
    <location>
        <begin position="291"/>
        <end position="310"/>
    </location>
</feature>
<evidence type="ECO:0000256" key="5">
    <source>
        <dbReference type="ARBA" id="ARBA00023136"/>
    </source>
</evidence>
<proteinExistence type="inferred from homology"/>
<feature type="transmembrane region" description="Helical" evidence="6">
    <location>
        <begin position="69"/>
        <end position="88"/>
    </location>
</feature>
<evidence type="ECO:0000256" key="3">
    <source>
        <dbReference type="ARBA" id="ARBA00022692"/>
    </source>
</evidence>
<comment type="caution">
    <text evidence="7">The sequence shown here is derived from an EMBL/GenBank/DDBJ whole genome shotgun (WGS) entry which is preliminary data.</text>
</comment>
<dbReference type="InterPro" id="IPR036259">
    <property type="entry name" value="MFS_trans_sf"/>
</dbReference>
<protein>
    <submittedName>
        <fullName evidence="7">Uncharacterized protein</fullName>
    </submittedName>
</protein>
<feature type="transmembrane region" description="Helical" evidence="6">
    <location>
        <begin position="336"/>
        <end position="353"/>
    </location>
</feature>
<dbReference type="PANTHER" id="PTHR11654">
    <property type="entry name" value="OLIGOPEPTIDE TRANSPORTER-RELATED"/>
    <property type="match status" value="1"/>
</dbReference>
<dbReference type="Gene3D" id="1.20.1250.20">
    <property type="entry name" value="MFS general substrate transporter like domains"/>
    <property type="match status" value="1"/>
</dbReference>
<dbReference type="AlphaFoldDB" id="A0A7J6ESA9"/>
<accession>A0A7J6ESA9</accession>
<feature type="transmembrane region" description="Helical" evidence="6">
    <location>
        <begin position="382"/>
        <end position="403"/>
    </location>
</feature>
<name>A0A7J6ESA9_CANSA</name>
<keyword evidence="4 6" id="KW-1133">Transmembrane helix</keyword>
<evidence type="ECO:0000256" key="1">
    <source>
        <dbReference type="ARBA" id="ARBA00004141"/>
    </source>
</evidence>
<dbReference type="InterPro" id="IPR000109">
    <property type="entry name" value="POT_fam"/>
</dbReference>
<keyword evidence="3 6" id="KW-0812">Transmembrane</keyword>
<feature type="transmembrane region" description="Helical" evidence="6">
    <location>
        <begin position="6"/>
        <end position="27"/>
    </location>
</feature>
<feature type="transmembrane region" description="Helical" evidence="6">
    <location>
        <begin position="466"/>
        <end position="488"/>
    </location>
</feature>
<evidence type="ECO:0000256" key="2">
    <source>
        <dbReference type="ARBA" id="ARBA00005982"/>
    </source>
</evidence>
<feature type="transmembrane region" description="Helical" evidence="6">
    <location>
        <begin position="39"/>
        <end position="57"/>
    </location>
</feature>
<reference evidence="7 8" key="1">
    <citation type="journal article" date="2020" name="bioRxiv">
        <title>Sequence and annotation of 42 cannabis genomes reveals extensive copy number variation in cannabinoid synthesis and pathogen resistance genes.</title>
        <authorList>
            <person name="Mckernan K.J."/>
            <person name="Helbert Y."/>
            <person name="Kane L.T."/>
            <person name="Ebling H."/>
            <person name="Zhang L."/>
            <person name="Liu B."/>
            <person name="Eaton Z."/>
            <person name="Mclaughlin S."/>
            <person name="Kingan S."/>
            <person name="Baybayan P."/>
            <person name="Concepcion G."/>
            <person name="Jordan M."/>
            <person name="Riva A."/>
            <person name="Barbazuk W."/>
            <person name="Harkins T."/>
        </authorList>
    </citation>
    <scope>NUCLEOTIDE SEQUENCE [LARGE SCALE GENOMIC DNA]</scope>
    <source>
        <strain evidence="8">cv. Jamaican Lion 4</strain>
        <tissue evidence="7">Leaf</tissue>
    </source>
</reference>
<sequence>MGSPLRVAVLGWSDTLAEYGLFLVMAYLTREMEINFRHAAAIVNLFWGFTAILPVPIRFLRNRKRIPDRWMVLVSSLAYVLGLGFLFFSTLEPKDKKTTLVYASLPLISLAKSGYVVSLQKLISDEMGSLVNSVIHCSVGIGVTFLVNIIGLTISYLVKNWSTRFKVPTLCMVIATLIFLTGFGSYGRERTDFLTKLFDMVQKLLTKVIEFVSTVLDIVAKIAFCPLRLLCCCFAKKTQEQSQQSNATISRIEETKFIISLFPICLLGLISSLGNTYFLEQAYSMKQKIGFFKVPYVLLLSMYKLANYLFPKLYFDTVDSYIPSCCTSLKKVLNRIGMALSLLCALLCCVIAAKVERKRIDIIVNKNICDPNKITEPVDMSILYLVPQFFLLGGFYGLAYESIERFLKDHQTPPSLKPYMVDSAIGVFGLGNIGSVFLVYLVYKFTSKQGNSWFDKNINCSHLDKYYWLLSVWIAINIVWYLFVSILYQPKEKPTTTSNQEGGEEQEENLWNSLKKLAKKCCVFLPEKVPDCCCSLCCCCCCCCPTSGDPRKKNYQAERLAT</sequence>
<dbReference type="SUPFAM" id="SSF103473">
    <property type="entry name" value="MFS general substrate transporter"/>
    <property type="match status" value="1"/>
</dbReference>
<feature type="transmembrane region" description="Helical" evidence="6">
    <location>
        <begin position="170"/>
        <end position="187"/>
    </location>
</feature>
<comment type="subcellular location">
    <subcellularLocation>
        <location evidence="1">Membrane</location>
        <topology evidence="1">Multi-pass membrane protein</topology>
    </subcellularLocation>
</comment>
<evidence type="ECO:0000256" key="4">
    <source>
        <dbReference type="ARBA" id="ARBA00022989"/>
    </source>
</evidence>
<dbReference type="GO" id="GO:0022857">
    <property type="term" value="F:transmembrane transporter activity"/>
    <property type="evidence" value="ECO:0007669"/>
    <property type="project" value="InterPro"/>
</dbReference>
<evidence type="ECO:0000313" key="7">
    <source>
        <dbReference type="EMBL" id="KAF4360560.1"/>
    </source>
</evidence>
<feature type="transmembrane region" description="Helical" evidence="6">
    <location>
        <begin position="130"/>
        <end position="158"/>
    </location>
</feature>
<evidence type="ECO:0000256" key="6">
    <source>
        <dbReference type="SAM" id="Phobius"/>
    </source>
</evidence>
<keyword evidence="8" id="KW-1185">Reference proteome</keyword>
<evidence type="ECO:0000313" key="8">
    <source>
        <dbReference type="Proteomes" id="UP000583929"/>
    </source>
</evidence>
<dbReference type="Pfam" id="PF00854">
    <property type="entry name" value="PTR2"/>
    <property type="match status" value="1"/>
</dbReference>
<keyword evidence="5 6" id="KW-0472">Membrane</keyword>
<organism evidence="7 8">
    <name type="scientific">Cannabis sativa</name>
    <name type="common">Hemp</name>
    <name type="synonym">Marijuana</name>
    <dbReference type="NCBI Taxonomy" id="3483"/>
    <lineage>
        <taxon>Eukaryota</taxon>
        <taxon>Viridiplantae</taxon>
        <taxon>Streptophyta</taxon>
        <taxon>Embryophyta</taxon>
        <taxon>Tracheophyta</taxon>
        <taxon>Spermatophyta</taxon>
        <taxon>Magnoliopsida</taxon>
        <taxon>eudicotyledons</taxon>
        <taxon>Gunneridae</taxon>
        <taxon>Pentapetalae</taxon>
        <taxon>rosids</taxon>
        <taxon>fabids</taxon>
        <taxon>Rosales</taxon>
        <taxon>Cannabaceae</taxon>
        <taxon>Cannabis</taxon>
    </lineage>
</organism>
<feature type="transmembrane region" description="Helical" evidence="6">
    <location>
        <begin position="423"/>
        <end position="445"/>
    </location>
</feature>
<feature type="transmembrane region" description="Helical" evidence="6">
    <location>
        <begin position="100"/>
        <end position="118"/>
    </location>
</feature>
<comment type="similarity">
    <text evidence="2">Belongs to the major facilitator superfamily. Proton-dependent oligopeptide transporter (POT/PTR) (TC 2.A.17) family.</text>
</comment>
<dbReference type="GO" id="GO:0016020">
    <property type="term" value="C:membrane"/>
    <property type="evidence" value="ECO:0007669"/>
    <property type="project" value="UniProtKB-SubCell"/>
</dbReference>
<feature type="transmembrane region" description="Helical" evidence="6">
    <location>
        <begin position="257"/>
        <end position="279"/>
    </location>
</feature>
<gene>
    <name evidence="7" type="ORF">G4B88_015831</name>
</gene>